<dbReference type="AlphaFoldDB" id="A0AAV7VGJ1"/>
<comment type="caution">
    <text evidence="1">The sequence shown here is derived from an EMBL/GenBank/DDBJ whole genome shotgun (WGS) entry which is preliminary data.</text>
</comment>
<proteinExistence type="predicted"/>
<reference evidence="1" key="1">
    <citation type="journal article" date="2022" name="bioRxiv">
        <title>Sequencing and chromosome-scale assembly of the giantPleurodeles waltlgenome.</title>
        <authorList>
            <person name="Brown T."/>
            <person name="Elewa A."/>
            <person name="Iarovenko S."/>
            <person name="Subramanian E."/>
            <person name="Araus A.J."/>
            <person name="Petzold A."/>
            <person name="Susuki M."/>
            <person name="Suzuki K.-i.T."/>
            <person name="Hayashi T."/>
            <person name="Toyoda A."/>
            <person name="Oliveira C."/>
            <person name="Osipova E."/>
            <person name="Leigh N.D."/>
            <person name="Simon A."/>
            <person name="Yun M.H."/>
        </authorList>
    </citation>
    <scope>NUCLEOTIDE SEQUENCE</scope>
    <source>
        <strain evidence="1">20211129_DDA</strain>
        <tissue evidence="1">Liver</tissue>
    </source>
</reference>
<gene>
    <name evidence="1" type="ORF">NDU88_003631</name>
</gene>
<protein>
    <submittedName>
        <fullName evidence="1">Uncharacterized protein</fullName>
    </submittedName>
</protein>
<dbReference type="EMBL" id="JANPWB010000003">
    <property type="protein sequence ID" value="KAJ1199799.1"/>
    <property type="molecule type" value="Genomic_DNA"/>
</dbReference>
<sequence length="90" mass="10480">MDCGRPGCNPEDADWCKFIKKHQIYKFQEPWALTRKDRVFVAALEEALSPWKFDWLKLFAGDLNTCYELSEDYSKVTEDEDKAQGIASLK</sequence>
<keyword evidence="2" id="KW-1185">Reference proteome</keyword>
<dbReference type="Proteomes" id="UP001066276">
    <property type="component" value="Chromosome 2_1"/>
</dbReference>
<organism evidence="1 2">
    <name type="scientific">Pleurodeles waltl</name>
    <name type="common">Iberian ribbed newt</name>
    <dbReference type="NCBI Taxonomy" id="8319"/>
    <lineage>
        <taxon>Eukaryota</taxon>
        <taxon>Metazoa</taxon>
        <taxon>Chordata</taxon>
        <taxon>Craniata</taxon>
        <taxon>Vertebrata</taxon>
        <taxon>Euteleostomi</taxon>
        <taxon>Amphibia</taxon>
        <taxon>Batrachia</taxon>
        <taxon>Caudata</taxon>
        <taxon>Salamandroidea</taxon>
        <taxon>Salamandridae</taxon>
        <taxon>Pleurodelinae</taxon>
        <taxon>Pleurodeles</taxon>
    </lineage>
</organism>
<evidence type="ECO:0000313" key="2">
    <source>
        <dbReference type="Proteomes" id="UP001066276"/>
    </source>
</evidence>
<name>A0AAV7VGJ1_PLEWA</name>
<evidence type="ECO:0000313" key="1">
    <source>
        <dbReference type="EMBL" id="KAJ1199799.1"/>
    </source>
</evidence>
<accession>A0AAV7VGJ1</accession>